<reference evidence="1" key="1">
    <citation type="submission" date="2020-05" db="EMBL/GenBank/DDBJ databases">
        <authorList>
            <person name="Chiriac C."/>
            <person name="Salcher M."/>
            <person name="Ghai R."/>
            <person name="Kavagutti S V."/>
        </authorList>
    </citation>
    <scope>NUCLEOTIDE SEQUENCE</scope>
</reference>
<sequence>MEERVDGSFEEFSAFAGGDGEGDAGFGVRVVDALGDLFDEVGAVGASLFADLFEGEPAVGQDAVALVVGKVR</sequence>
<organism evidence="1">
    <name type="scientific">freshwater metagenome</name>
    <dbReference type="NCBI Taxonomy" id="449393"/>
    <lineage>
        <taxon>unclassified sequences</taxon>
        <taxon>metagenomes</taxon>
        <taxon>ecological metagenomes</taxon>
    </lineage>
</organism>
<accession>A0A6J7PG50</accession>
<proteinExistence type="predicted"/>
<gene>
    <name evidence="1" type="ORF">UFOPK3954_01957</name>
</gene>
<evidence type="ECO:0000313" key="1">
    <source>
        <dbReference type="EMBL" id="CAB5004580.1"/>
    </source>
</evidence>
<dbReference type="AlphaFoldDB" id="A0A6J7PG50"/>
<protein>
    <submittedName>
        <fullName evidence="1">Unannotated protein</fullName>
    </submittedName>
</protein>
<dbReference type="EMBL" id="CAFBON010000250">
    <property type="protein sequence ID" value="CAB5004580.1"/>
    <property type="molecule type" value="Genomic_DNA"/>
</dbReference>
<name>A0A6J7PG50_9ZZZZ</name>